<evidence type="ECO:0000313" key="1">
    <source>
        <dbReference type="EMBL" id="MFG1370740.1"/>
    </source>
</evidence>
<protein>
    <submittedName>
        <fullName evidence="1">Uncharacterized protein</fullName>
    </submittedName>
</protein>
<dbReference type="RefSeq" id="WP_393990828.1">
    <property type="nucleotide sequence ID" value="NZ_JBAFVH010000001.1"/>
</dbReference>
<organism evidence="1 2">
    <name type="scientific">Xanthobacter oligotrophicus</name>
    <dbReference type="NCBI Taxonomy" id="2607286"/>
    <lineage>
        <taxon>Bacteria</taxon>
        <taxon>Pseudomonadati</taxon>
        <taxon>Pseudomonadota</taxon>
        <taxon>Alphaproteobacteria</taxon>
        <taxon>Hyphomicrobiales</taxon>
        <taxon>Xanthobacteraceae</taxon>
        <taxon>Xanthobacter</taxon>
    </lineage>
</organism>
<keyword evidence="2" id="KW-1185">Reference proteome</keyword>
<comment type="caution">
    <text evidence="1">The sequence shown here is derived from an EMBL/GenBank/DDBJ whole genome shotgun (WGS) entry which is preliminary data.</text>
</comment>
<evidence type="ECO:0000313" key="2">
    <source>
        <dbReference type="Proteomes" id="UP001604002"/>
    </source>
</evidence>
<name>A0ABW6ZPU2_9HYPH</name>
<reference evidence="1 2" key="1">
    <citation type="submission" date="2024-02" db="EMBL/GenBank/DDBJ databases">
        <title>Expansion and revision of Xanthobacter and proposal of Roseixanthobacter gen. nov.</title>
        <authorList>
            <person name="Soltysiak M.P.M."/>
            <person name="Jalihal A."/>
            <person name="Ory A."/>
            <person name="Chrisophersen C."/>
            <person name="Lee A.D."/>
            <person name="Boulton J."/>
            <person name="Springer M."/>
        </authorList>
    </citation>
    <scope>NUCLEOTIDE SEQUENCE [LARGE SCALE GENOMIC DNA]</scope>
    <source>
        <strain evidence="1 2">23A</strain>
    </source>
</reference>
<gene>
    <name evidence="1" type="ORF">V5F32_01025</name>
</gene>
<dbReference type="Proteomes" id="UP001604002">
    <property type="component" value="Unassembled WGS sequence"/>
</dbReference>
<proteinExistence type="predicted"/>
<sequence>MFDSITIGIAALAFLVGYATARMDDVGALERQWKAGYIAGERATLHATRAVRPEGGDHG</sequence>
<dbReference type="EMBL" id="JBAFVH010000001">
    <property type="protein sequence ID" value="MFG1370740.1"/>
    <property type="molecule type" value="Genomic_DNA"/>
</dbReference>
<accession>A0ABW6ZPU2</accession>